<dbReference type="EMBL" id="BMDO01000005">
    <property type="protein sequence ID" value="GGI50995.1"/>
    <property type="molecule type" value="Genomic_DNA"/>
</dbReference>
<reference evidence="3" key="1">
    <citation type="journal article" date="2014" name="Int. J. Syst. Evol. Microbiol.">
        <title>Complete genome sequence of Corynebacterium casei LMG S-19264T (=DSM 44701T), isolated from a smear-ripened cheese.</title>
        <authorList>
            <consortium name="US DOE Joint Genome Institute (JGI-PGF)"/>
            <person name="Walter F."/>
            <person name="Albersmeier A."/>
            <person name="Kalinowski J."/>
            <person name="Ruckert C."/>
        </authorList>
    </citation>
    <scope>NUCLEOTIDE SEQUENCE</scope>
    <source>
        <strain evidence="3">CCM 8711</strain>
    </source>
</reference>
<reference evidence="3" key="2">
    <citation type="submission" date="2020-09" db="EMBL/GenBank/DDBJ databases">
        <authorList>
            <person name="Sun Q."/>
            <person name="Sedlacek I."/>
        </authorList>
    </citation>
    <scope>NUCLEOTIDE SEQUENCE</scope>
    <source>
        <strain evidence="3">CCM 8711</strain>
    </source>
</reference>
<dbReference type="GO" id="GO:0004222">
    <property type="term" value="F:metalloendopeptidase activity"/>
    <property type="evidence" value="ECO:0007669"/>
    <property type="project" value="TreeGrafter"/>
</dbReference>
<keyword evidence="4" id="KW-1185">Reference proteome</keyword>
<dbReference type="SUPFAM" id="SSF51261">
    <property type="entry name" value="Duplicated hybrid motif"/>
    <property type="match status" value="1"/>
</dbReference>
<dbReference type="Pfam" id="PF01551">
    <property type="entry name" value="Peptidase_M23"/>
    <property type="match status" value="1"/>
</dbReference>
<name>A0A917J8B1_9SPHI</name>
<dbReference type="PANTHER" id="PTHR21666">
    <property type="entry name" value="PEPTIDASE-RELATED"/>
    <property type="match status" value="1"/>
</dbReference>
<dbReference type="InterPro" id="IPR016047">
    <property type="entry name" value="M23ase_b-sheet_dom"/>
</dbReference>
<gene>
    <name evidence="3" type="ORF">GCM10011425_22070</name>
</gene>
<feature type="domain" description="M23ase beta-sheet core" evidence="2">
    <location>
        <begin position="97"/>
        <end position="195"/>
    </location>
</feature>
<dbReference type="CDD" id="cd12797">
    <property type="entry name" value="M23_peptidase"/>
    <property type="match status" value="1"/>
</dbReference>
<dbReference type="PANTHER" id="PTHR21666:SF289">
    <property type="entry name" value="L-ALA--D-GLU ENDOPEPTIDASE"/>
    <property type="match status" value="1"/>
</dbReference>
<accession>A0A917J8B1</accession>
<protein>
    <recommendedName>
        <fullName evidence="2">M23ase beta-sheet core domain-containing protein</fullName>
    </recommendedName>
</protein>
<comment type="caution">
    <text evidence="3">The sequence shown here is derived from an EMBL/GenBank/DDBJ whole genome shotgun (WGS) entry which is preliminary data.</text>
</comment>
<evidence type="ECO:0000313" key="3">
    <source>
        <dbReference type="EMBL" id="GGI50995.1"/>
    </source>
</evidence>
<proteinExistence type="predicted"/>
<dbReference type="Gene3D" id="2.70.70.10">
    <property type="entry name" value="Glucose Permease (Domain IIA)"/>
    <property type="match status" value="1"/>
</dbReference>
<sequence length="235" mass="26554">MNRHQQLANYIAKHPEEVGKVVDFDTSTDRLLQFNFTASNSELSPEGIADTARFSNWVNLQLMQNRCRYGIGGYMEHRTLYARSALFDTSNEEPRRLHLGMDIWAAAGTPVYAPLDGTVHSFQNNDRFGDYGPTIILQHDLDGLPLYSLYGHLSADSLSHLQVGQPVAKDQQIAAFGTERENGSWPPHLHFQLMFDMQGMTGDYPGVCRFSEREKYQENIPDPDLILKFSGATII</sequence>
<evidence type="ECO:0000256" key="1">
    <source>
        <dbReference type="ARBA" id="ARBA00022729"/>
    </source>
</evidence>
<dbReference type="Proteomes" id="UP000662074">
    <property type="component" value="Unassembled WGS sequence"/>
</dbReference>
<keyword evidence="1" id="KW-0732">Signal</keyword>
<evidence type="ECO:0000259" key="2">
    <source>
        <dbReference type="Pfam" id="PF01551"/>
    </source>
</evidence>
<organism evidence="3 4">
    <name type="scientific">Mucilaginibacter galii</name>
    <dbReference type="NCBI Taxonomy" id="2005073"/>
    <lineage>
        <taxon>Bacteria</taxon>
        <taxon>Pseudomonadati</taxon>
        <taxon>Bacteroidota</taxon>
        <taxon>Sphingobacteriia</taxon>
        <taxon>Sphingobacteriales</taxon>
        <taxon>Sphingobacteriaceae</taxon>
        <taxon>Mucilaginibacter</taxon>
    </lineage>
</organism>
<evidence type="ECO:0000313" key="4">
    <source>
        <dbReference type="Proteomes" id="UP000662074"/>
    </source>
</evidence>
<dbReference type="InterPro" id="IPR050570">
    <property type="entry name" value="Cell_wall_metabolism_enzyme"/>
</dbReference>
<dbReference type="RefSeq" id="WP_188416652.1">
    <property type="nucleotide sequence ID" value="NZ_BMDO01000005.1"/>
</dbReference>
<dbReference type="AlphaFoldDB" id="A0A917J8B1"/>
<dbReference type="InterPro" id="IPR011055">
    <property type="entry name" value="Dup_hybrid_motif"/>
</dbReference>